<comment type="caution">
    <text evidence="2">The sequence shown here is derived from an EMBL/GenBank/DDBJ whole genome shotgun (WGS) entry which is preliminary data.</text>
</comment>
<evidence type="ECO:0008006" key="4">
    <source>
        <dbReference type="Google" id="ProtNLM"/>
    </source>
</evidence>
<reference evidence="2 3" key="1">
    <citation type="submission" date="2019-02" db="EMBL/GenBank/DDBJ databases">
        <title>Genomic Encyclopedia of Type Strains, Phase IV (KMG-IV): sequencing the most valuable type-strain genomes for metagenomic binning, comparative biology and taxonomic classification.</title>
        <authorList>
            <person name="Goeker M."/>
        </authorList>
    </citation>
    <scope>NUCLEOTIDE SEQUENCE [LARGE SCALE GENOMIC DNA]</scope>
    <source>
        <strain evidence="2 3">DSM 17196</strain>
    </source>
</reference>
<feature type="transmembrane region" description="Helical" evidence="1">
    <location>
        <begin position="6"/>
        <end position="24"/>
    </location>
</feature>
<evidence type="ECO:0000313" key="2">
    <source>
        <dbReference type="EMBL" id="RZS90623.1"/>
    </source>
</evidence>
<keyword evidence="1" id="KW-1133">Transmembrane helix</keyword>
<dbReference type="AlphaFoldDB" id="A0A4Q7NTX5"/>
<sequence>MSWYYWVILCVIGIIVIAYLSYVAKEKRLLKKYNDPVLVERLMKGEIWQGQTRRELLDSQGKPSDVSEQVLKTKVKRIYKFHKTAKNRYDLKVTVENGIVVGWDKK</sequence>
<name>A0A4Q7NTX5_9FLAO</name>
<keyword evidence="1" id="KW-0472">Membrane</keyword>
<gene>
    <name evidence="2" type="ORF">EV197_3151</name>
</gene>
<evidence type="ECO:0000313" key="3">
    <source>
        <dbReference type="Proteomes" id="UP000292262"/>
    </source>
</evidence>
<dbReference type="OrthoDB" id="711462at2"/>
<accession>A0A4Q7NTX5</accession>
<dbReference type="Proteomes" id="UP000292262">
    <property type="component" value="Unassembled WGS sequence"/>
</dbReference>
<proteinExistence type="predicted"/>
<dbReference type="RefSeq" id="WP_130287671.1">
    <property type="nucleotide sequence ID" value="NZ_SGXE01000006.1"/>
</dbReference>
<keyword evidence="3" id="KW-1185">Reference proteome</keyword>
<dbReference type="EMBL" id="SGXE01000006">
    <property type="protein sequence ID" value="RZS90623.1"/>
    <property type="molecule type" value="Genomic_DNA"/>
</dbReference>
<evidence type="ECO:0000256" key="1">
    <source>
        <dbReference type="SAM" id="Phobius"/>
    </source>
</evidence>
<keyword evidence="1" id="KW-0812">Transmembrane</keyword>
<protein>
    <recommendedName>
        <fullName evidence="4">DUF2845 domain-containing protein</fullName>
    </recommendedName>
</protein>
<organism evidence="2 3">
    <name type="scientific">Aquimarina brevivitae</name>
    <dbReference type="NCBI Taxonomy" id="323412"/>
    <lineage>
        <taxon>Bacteria</taxon>
        <taxon>Pseudomonadati</taxon>
        <taxon>Bacteroidota</taxon>
        <taxon>Flavobacteriia</taxon>
        <taxon>Flavobacteriales</taxon>
        <taxon>Flavobacteriaceae</taxon>
        <taxon>Aquimarina</taxon>
    </lineage>
</organism>